<reference evidence="1 2" key="1">
    <citation type="submission" date="2006-02" db="EMBL/GenBank/DDBJ databases">
        <authorList>
            <person name="Pinhassi J."/>
            <person name="Pedros-Alio C."/>
            <person name="Ferriera S."/>
            <person name="Johnson J."/>
            <person name="Kravitz S."/>
            <person name="Halpern A."/>
            <person name="Remington K."/>
            <person name="Beeson K."/>
            <person name="Tran B."/>
            <person name="Rogers Y.-H."/>
            <person name="Friedman R."/>
            <person name="Venter J.C."/>
        </authorList>
    </citation>
    <scope>NUCLEOTIDE SEQUENCE [LARGE SCALE GENOMIC DNA]</scope>
    <source>
        <strain evidence="1 2">MED92</strain>
    </source>
</reference>
<gene>
    <name evidence="1" type="ORF">MED92_01961</name>
</gene>
<keyword evidence="2" id="KW-1185">Reference proteome</keyword>
<protein>
    <submittedName>
        <fullName evidence="1">Uncharacterized protein</fullName>
    </submittedName>
</protein>
<name>A0A7U8GSC2_NEPCE</name>
<evidence type="ECO:0000313" key="2">
    <source>
        <dbReference type="Proteomes" id="UP000002171"/>
    </source>
</evidence>
<proteinExistence type="predicted"/>
<dbReference type="Proteomes" id="UP000002171">
    <property type="component" value="Unassembled WGS sequence"/>
</dbReference>
<dbReference type="AlphaFoldDB" id="A0A7U8GSC2"/>
<sequence>MEAPECLIDFQSTFLKITLLPNHSLVHDAVKYSLGSRSSMEPVWRLIKSCNWNIQHIIQGLEEMDFSSNVRDNSLLKAHTDLSVRKYFSRERCLVAPGSLGLLEPLMAVPDIWSAYHLAQMITHGQYKDLRNEKKLLQGASPYAGLEAPDSSEIILILLDPVEQCIGQKIDGRLHIFRGKQPFISLIPELDWPKPRLKKSAS</sequence>
<comment type="caution">
    <text evidence="1">The sequence shown here is derived from an EMBL/GenBank/DDBJ whole genome shotgun (WGS) entry which is preliminary data.</text>
</comment>
<accession>A0A7U8GSC2</accession>
<evidence type="ECO:0000313" key="1">
    <source>
        <dbReference type="EMBL" id="EAR60925.1"/>
    </source>
</evidence>
<organism evidence="1 2">
    <name type="scientific">Neptuniibacter caesariensis</name>
    <dbReference type="NCBI Taxonomy" id="207954"/>
    <lineage>
        <taxon>Bacteria</taxon>
        <taxon>Pseudomonadati</taxon>
        <taxon>Pseudomonadota</taxon>
        <taxon>Gammaproteobacteria</taxon>
        <taxon>Oceanospirillales</taxon>
        <taxon>Oceanospirillaceae</taxon>
        <taxon>Neptuniibacter</taxon>
    </lineage>
</organism>
<dbReference type="EMBL" id="AAOW01000012">
    <property type="protein sequence ID" value="EAR60925.1"/>
    <property type="molecule type" value="Genomic_DNA"/>
</dbReference>